<dbReference type="PANTHER" id="PTHR11699">
    <property type="entry name" value="ALDEHYDE DEHYDROGENASE-RELATED"/>
    <property type="match status" value="1"/>
</dbReference>
<dbReference type="InterPro" id="IPR016161">
    <property type="entry name" value="Ald_DH/histidinol_DH"/>
</dbReference>
<dbReference type="SUPFAM" id="SSF53720">
    <property type="entry name" value="ALDH-like"/>
    <property type="match status" value="1"/>
</dbReference>
<organism evidence="3 4">
    <name type="scientific">Flavobacterium sangjuense</name>
    <dbReference type="NCBI Taxonomy" id="2518177"/>
    <lineage>
        <taxon>Bacteria</taxon>
        <taxon>Pseudomonadati</taxon>
        <taxon>Bacteroidota</taxon>
        <taxon>Flavobacteriia</taxon>
        <taxon>Flavobacteriales</taxon>
        <taxon>Flavobacteriaceae</taxon>
        <taxon>Flavobacterium</taxon>
    </lineage>
</organism>
<sequence length="293" mass="32226">MSRIEVLKTYKIYIGGSFPRTESGRYYPLIVNKKTVANMCLSSVKDFRNAVVAARNAQGGWSHKTAYNRNQILYRIAEVLEGRKAQFVEELELQGISKAKAQQEVDLSIDRLIYYAGWCDKYTQLFSTVNPVSGSFFNFSAPEPTGVVAVFAPQQSSLLGLVTQIASIIAGGNTCVVLASEQLALCAVTFAEVLATSDVPGGVVNILTGNQTELLTQFAAHKDVNAILYCGKDADMIAKIQDLAIENLKRVVLREDGDYFDDKHESPYLIFDFQETKTTWHPIEVIAGAGSGY</sequence>
<keyword evidence="1 3" id="KW-0560">Oxidoreductase</keyword>
<evidence type="ECO:0000259" key="2">
    <source>
        <dbReference type="Pfam" id="PF00171"/>
    </source>
</evidence>
<proteinExistence type="predicted"/>
<protein>
    <submittedName>
        <fullName evidence="3">NAD/NADP-dependent betaine aldehyde dehydrogenase</fullName>
        <ecNumber evidence="3">1.2.1.8</ecNumber>
    </submittedName>
</protein>
<gene>
    <name evidence="3" type="primary">betB_2</name>
    <name evidence="3" type="ORF">GS03_00739</name>
</gene>
<dbReference type="EMBL" id="CP038810">
    <property type="protein sequence ID" value="QBZ97253.1"/>
    <property type="molecule type" value="Genomic_DNA"/>
</dbReference>
<dbReference type="Proteomes" id="UP000296862">
    <property type="component" value="Chromosome"/>
</dbReference>
<keyword evidence="4" id="KW-1185">Reference proteome</keyword>
<dbReference type="OrthoDB" id="188583at2"/>
<evidence type="ECO:0000313" key="3">
    <source>
        <dbReference type="EMBL" id="QBZ97253.1"/>
    </source>
</evidence>
<evidence type="ECO:0000313" key="4">
    <source>
        <dbReference type="Proteomes" id="UP000296862"/>
    </source>
</evidence>
<dbReference type="AlphaFoldDB" id="A0A4P7PTP0"/>
<name>A0A4P7PTP0_9FLAO</name>
<dbReference type="InterPro" id="IPR016162">
    <property type="entry name" value="Ald_DH_N"/>
</dbReference>
<dbReference type="KEGG" id="fsn:GS03_00739"/>
<evidence type="ECO:0000256" key="1">
    <source>
        <dbReference type="ARBA" id="ARBA00023002"/>
    </source>
</evidence>
<dbReference type="Pfam" id="PF00171">
    <property type="entry name" value="Aldedh"/>
    <property type="match status" value="1"/>
</dbReference>
<dbReference type="GO" id="GO:0008802">
    <property type="term" value="F:betaine-aldehyde dehydrogenase (NAD+) activity"/>
    <property type="evidence" value="ECO:0007669"/>
    <property type="project" value="UniProtKB-EC"/>
</dbReference>
<dbReference type="InterPro" id="IPR015590">
    <property type="entry name" value="Aldehyde_DH_dom"/>
</dbReference>
<dbReference type="EC" id="1.2.1.8" evidence="3"/>
<reference evidence="3 4" key="1">
    <citation type="submission" date="2019-04" db="EMBL/GenBank/DDBJ databases">
        <title>Flavobacterium sp. GS03.</title>
        <authorList>
            <person name="Kim H."/>
        </authorList>
    </citation>
    <scope>NUCLEOTIDE SEQUENCE [LARGE SCALE GENOMIC DNA]</scope>
    <source>
        <strain evidence="3 4">GS03</strain>
    </source>
</reference>
<accession>A0A4P7PTP0</accession>
<dbReference type="Gene3D" id="3.40.605.10">
    <property type="entry name" value="Aldehyde Dehydrogenase, Chain A, domain 1"/>
    <property type="match status" value="1"/>
</dbReference>
<feature type="domain" description="Aldehyde dehydrogenase" evidence="2">
    <location>
        <begin position="32"/>
        <end position="254"/>
    </location>
</feature>
<dbReference type="RefSeq" id="WP_136151222.1">
    <property type="nucleotide sequence ID" value="NZ_CP038810.1"/>
</dbReference>